<dbReference type="CDD" id="cd16841">
    <property type="entry name" value="RraA_family"/>
    <property type="match status" value="1"/>
</dbReference>
<evidence type="ECO:0000259" key="15">
    <source>
        <dbReference type="Pfam" id="PF09130"/>
    </source>
</evidence>
<evidence type="ECO:0000256" key="10">
    <source>
        <dbReference type="ARBA" id="ARBA00030169"/>
    </source>
</evidence>
<keyword evidence="17" id="KW-1185">Reference proteome</keyword>
<keyword evidence="13" id="KW-0479">Metal-binding</keyword>
<feature type="domain" description="Phosphogluconate dehydrogenase NAD-binding putative C-terminal" evidence="15">
    <location>
        <begin position="183"/>
        <end position="247"/>
    </location>
</feature>
<reference evidence="16" key="1">
    <citation type="submission" date="2020-12" db="EMBL/GenBank/DDBJ databases">
        <title>Prauserella sp. ASG 168, a novel actinomycete isolated from cave rock.</title>
        <authorList>
            <person name="Suriyachadkun C."/>
        </authorList>
    </citation>
    <scope>NUCLEOTIDE SEQUENCE</scope>
    <source>
        <strain evidence="16">ASG 168</strain>
    </source>
</reference>
<dbReference type="InterPro" id="IPR005493">
    <property type="entry name" value="RraA/RraA-like"/>
</dbReference>
<feature type="binding site" evidence="13">
    <location>
        <begin position="340"/>
        <end position="343"/>
    </location>
    <ligand>
        <name>substrate</name>
    </ligand>
</feature>
<evidence type="ECO:0000256" key="8">
    <source>
        <dbReference type="ARBA" id="ARBA00025046"/>
    </source>
</evidence>
<comment type="function">
    <text evidence="8">Catalyzes the aldol cleavage of 4-hydroxy-4-methyl-2-oxoglutarate (HMG) into 2 molecules of pyruvate. Also contains a secondary oxaloacetate (OAA) decarboxylase activity due to the common pyruvate enolate transition state formed following C-C bond cleavage in the retro-aldol and decarboxylation reactions.</text>
</comment>
<evidence type="ECO:0000256" key="12">
    <source>
        <dbReference type="ARBA" id="ARBA00047973"/>
    </source>
</evidence>
<comment type="cofactor">
    <cofactor evidence="2">
        <name>a divalent metal cation</name>
        <dbReference type="ChEBI" id="CHEBI:60240"/>
    </cofactor>
</comment>
<comment type="catalytic activity">
    <reaction evidence="12">
        <text>oxaloacetate + H(+) = pyruvate + CO2</text>
        <dbReference type="Rhea" id="RHEA:15641"/>
        <dbReference type="ChEBI" id="CHEBI:15361"/>
        <dbReference type="ChEBI" id="CHEBI:15378"/>
        <dbReference type="ChEBI" id="CHEBI:16452"/>
        <dbReference type="ChEBI" id="CHEBI:16526"/>
        <dbReference type="EC" id="4.1.1.112"/>
    </reaction>
</comment>
<evidence type="ECO:0000256" key="9">
    <source>
        <dbReference type="ARBA" id="ARBA00029596"/>
    </source>
</evidence>
<feature type="domain" description="6-phosphogluconate dehydrogenase NADP-binding" evidence="14">
    <location>
        <begin position="2"/>
        <end position="147"/>
    </location>
</feature>
<evidence type="ECO:0000256" key="6">
    <source>
        <dbReference type="ARBA" id="ARBA00012947"/>
    </source>
</evidence>
<comment type="cofactor">
    <cofactor evidence="13">
        <name>Mg(2+)</name>
        <dbReference type="ChEBI" id="CHEBI:18420"/>
    </cofactor>
</comment>
<dbReference type="Pfam" id="PF09130">
    <property type="entry name" value="DUF1932"/>
    <property type="match status" value="1"/>
</dbReference>
<comment type="catalytic activity">
    <reaction evidence="1">
        <text>4-hydroxy-4-methyl-2-oxoglutarate = 2 pyruvate</text>
        <dbReference type="Rhea" id="RHEA:22748"/>
        <dbReference type="ChEBI" id="CHEBI:15361"/>
        <dbReference type="ChEBI" id="CHEBI:58276"/>
        <dbReference type="EC" id="4.1.3.17"/>
    </reaction>
</comment>
<dbReference type="EC" id="4.1.3.17" evidence="5"/>
<dbReference type="InterPro" id="IPR036291">
    <property type="entry name" value="NAD(P)-bd_dom_sf"/>
</dbReference>
<dbReference type="GO" id="GO:0008948">
    <property type="term" value="F:oxaloacetate decarboxylase activity"/>
    <property type="evidence" value="ECO:0007669"/>
    <property type="project" value="UniProtKB-EC"/>
</dbReference>
<comment type="similarity">
    <text evidence="3">Belongs to the class II aldolase/RraA-like family.</text>
</comment>
<dbReference type="SUPFAM" id="SSF51735">
    <property type="entry name" value="NAD(P)-binding Rossmann-fold domains"/>
    <property type="match status" value="1"/>
</dbReference>
<evidence type="ECO:0000256" key="13">
    <source>
        <dbReference type="PIRSR" id="PIRSR605493-1"/>
    </source>
</evidence>
<keyword evidence="13" id="KW-0460">Magnesium</keyword>
<name>A0A934QN53_9PSEU</name>
<dbReference type="EC" id="4.1.1.112" evidence="6"/>
<evidence type="ECO:0000313" key="17">
    <source>
        <dbReference type="Proteomes" id="UP000635245"/>
    </source>
</evidence>
<protein>
    <recommendedName>
        <fullName evidence="7">Putative 4-hydroxy-4-methyl-2-oxoglutarate aldolase</fullName>
        <ecNumber evidence="6">4.1.1.112</ecNumber>
        <ecNumber evidence="5">4.1.3.17</ecNumber>
    </recommendedName>
    <alternativeName>
        <fullName evidence="11">Oxaloacetate decarboxylase</fullName>
    </alternativeName>
    <alternativeName>
        <fullName evidence="9">Regulator of ribonuclease activity homolog</fullName>
    </alternativeName>
    <alternativeName>
        <fullName evidence="10">RraA-like protein</fullName>
    </alternativeName>
</protein>
<evidence type="ECO:0000256" key="5">
    <source>
        <dbReference type="ARBA" id="ARBA00012213"/>
    </source>
</evidence>
<dbReference type="RefSeq" id="WP_200315178.1">
    <property type="nucleotide sequence ID" value="NZ_JAENJH010000001.1"/>
</dbReference>
<dbReference type="SUPFAM" id="SSF89562">
    <property type="entry name" value="RraA-like"/>
    <property type="match status" value="1"/>
</dbReference>
<dbReference type="PANTHER" id="PTHR33254:SF4">
    <property type="entry name" value="4-HYDROXY-4-METHYL-2-OXOGLUTARATE ALDOLASE 3-RELATED"/>
    <property type="match status" value="1"/>
</dbReference>
<evidence type="ECO:0000256" key="11">
    <source>
        <dbReference type="ARBA" id="ARBA00032305"/>
    </source>
</evidence>
<dbReference type="GO" id="GO:0050661">
    <property type="term" value="F:NADP binding"/>
    <property type="evidence" value="ECO:0007669"/>
    <property type="project" value="InterPro"/>
</dbReference>
<dbReference type="Pfam" id="PF03446">
    <property type="entry name" value="NAD_binding_2"/>
    <property type="match status" value="1"/>
</dbReference>
<dbReference type="GO" id="GO:0046872">
    <property type="term" value="F:metal ion binding"/>
    <property type="evidence" value="ECO:0007669"/>
    <property type="project" value="UniProtKB-KW"/>
</dbReference>
<evidence type="ECO:0000256" key="2">
    <source>
        <dbReference type="ARBA" id="ARBA00001968"/>
    </source>
</evidence>
<organism evidence="16 17">
    <name type="scientific">Prauserella cavernicola</name>
    <dbReference type="NCBI Taxonomy" id="2800127"/>
    <lineage>
        <taxon>Bacteria</taxon>
        <taxon>Bacillati</taxon>
        <taxon>Actinomycetota</taxon>
        <taxon>Actinomycetes</taxon>
        <taxon>Pseudonocardiales</taxon>
        <taxon>Pseudonocardiaceae</taxon>
        <taxon>Prauserella</taxon>
    </lineage>
</organism>
<dbReference type="Gene3D" id="1.10.1040.10">
    <property type="entry name" value="N-(1-d-carboxylethyl)-l-norvaline Dehydrogenase, domain 2"/>
    <property type="match status" value="1"/>
</dbReference>
<sequence length="452" mass="46172">MRIAVLGLGEAGTIYAAGFAATGATVAAYDPADSPTPQGVTRAASVADAVRGAKLVLSLVTGAHAVSVAADAAPHLESDAFYADLNAASPQRKQEVGEALGDAAPRYADVAVIGSVPQFGPSTALIVSGPVADDVAELFRTLGGSVDAIGGQPGAASRRKILRTVFMKGLGAVITEAMDAGNAAGETDWVRAQISAALVDGESALDRLDRGTRKHALRRAHESEAAADLVASLGVAPVVTTAVANRHLALSRTTPSTLDSLLDGYAQVPTAAIGDSRDRLGVVHPRVRTMWPDAHLAGRALTVLCRPGDNKGIHRALASARPGDVLVVDGGGDASRALIGELIAHRAINRGVRGMIIDGAVRDVGALREAGFPVWAVGTSPAGPYKSGPYRLGTDVSVGGVVVHPGDLVVADADGVIVVPLAEAERTLARTRAVLDDEASRYRTILGERVAG</sequence>
<dbReference type="EMBL" id="JAENJH010000001">
    <property type="protein sequence ID" value="MBK1783681.1"/>
    <property type="molecule type" value="Genomic_DNA"/>
</dbReference>
<dbReference type="GO" id="GO:0016740">
    <property type="term" value="F:transferase activity"/>
    <property type="evidence" value="ECO:0007669"/>
    <property type="project" value="UniProtKB-KW"/>
</dbReference>
<feature type="binding site" evidence="13">
    <location>
        <position position="363"/>
    </location>
    <ligand>
        <name>Mg(2+)</name>
        <dbReference type="ChEBI" id="CHEBI:18420"/>
    </ligand>
</feature>
<evidence type="ECO:0000256" key="3">
    <source>
        <dbReference type="ARBA" id="ARBA00008621"/>
    </source>
</evidence>
<evidence type="ECO:0000256" key="1">
    <source>
        <dbReference type="ARBA" id="ARBA00001342"/>
    </source>
</evidence>
<dbReference type="AlphaFoldDB" id="A0A934QN53"/>
<dbReference type="InterPro" id="IPR008927">
    <property type="entry name" value="6-PGluconate_DH-like_C_sf"/>
</dbReference>
<dbReference type="InterPro" id="IPR015814">
    <property type="entry name" value="Pgluconate_DH_NAD-bd_C"/>
</dbReference>
<dbReference type="SUPFAM" id="SSF48179">
    <property type="entry name" value="6-phosphogluconate dehydrogenase C-terminal domain-like"/>
    <property type="match status" value="1"/>
</dbReference>
<dbReference type="Proteomes" id="UP000635245">
    <property type="component" value="Unassembled WGS sequence"/>
</dbReference>
<dbReference type="GO" id="GO:0047443">
    <property type="term" value="F:4-hydroxy-4-methyl-2-oxoglutarate aldolase activity"/>
    <property type="evidence" value="ECO:0007669"/>
    <property type="project" value="UniProtKB-EC"/>
</dbReference>
<comment type="subunit">
    <text evidence="4">Homotrimer.</text>
</comment>
<evidence type="ECO:0000256" key="7">
    <source>
        <dbReference type="ARBA" id="ARBA00016549"/>
    </source>
</evidence>
<evidence type="ECO:0000259" key="14">
    <source>
        <dbReference type="Pfam" id="PF03446"/>
    </source>
</evidence>
<dbReference type="Gene3D" id="3.50.30.40">
    <property type="entry name" value="Ribonuclease E inhibitor RraA/RraA-like"/>
    <property type="match status" value="1"/>
</dbReference>
<dbReference type="Pfam" id="PF03737">
    <property type="entry name" value="RraA-like"/>
    <property type="match status" value="1"/>
</dbReference>
<keyword evidence="16" id="KW-0808">Transferase</keyword>
<accession>A0A934QN53</accession>
<proteinExistence type="inferred from homology"/>
<dbReference type="InterPro" id="IPR013328">
    <property type="entry name" value="6PGD_dom2"/>
</dbReference>
<comment type="caution">
    <text evidence="16">The sequence shown here is derived from an EMBL/GenBank/DDBJ whole genome shotgun (WGS) entry which is preliminary data.</text>
</comment>
<evidence type="ECO:0000256" key="4">
    <source>
        <dbReference type="ARBA" id="ARBA00011233"/>
    </source>
</evidence>
<dbReference type="InterPro" id="IPR036704">
    <property type="entry name" value="RraA/RraA-like_sf"/>
</dbReference>
<gene>
    <name evidence="16" type="ORF">JHE00_05020</name>
</gene>
<dbReference type="Gene3D" id="3.40.50.720">
    <property type="entry name" value="NAD(P)-binding Rossmann-like Domain"/>
    <property type="match status" value="1"/>
</dbReference>
<dbReference type="InterPro" id="IPR006115">
    <property type="entry name" value="6PGDH_NADP-bd"/>
</dbReference>
<evidence type="ECO:0000313" key="16">
    <source>
        <dbReference type="EMBL" id="MBK1783681.1"/>
    </source>
</evidence>
<feature type="binding site" evidence="13">
    <location>
        <position position="362"/>
    </location>
    <ligand>
        <name>substrate</name>
    </ligand>
</feature>
<dbReference type="PANTHER" id="PTHR33254">
    <property type="entry name" value="4-HYDROXY-4-METHYL-2-OXOGLUTARATE ALDOLASE 3-RELATED"/>
    <property type="match status" value="1"/>
</dbReference>